<feature type="compositionally biased region" description="Acidic residues" evidence="1">
    <location>
        <begin position="185"/>
        <end position="198"/>
    </location>
</feature>
<organism evidence="2 3">
    <name type="scientific">Cyanidiococcus yangmingshanensis</name>
    <dbReference type="NCBI Taxonomy" id="2690220"/>
    <lineage>
        <taxon>Eukaryota</taxon>
        <taxon>Rhodophyta</taxon>
        <taxon>Bangiophyceae</taxon>
        <taxon>Cyanidiales</taxon>
        <taxon>Cyanidiaceae</taxon>
        <taxon>Cyanidiococcus</taxon>
    </lineage>
</organism>
<feature type="compositionally biased region" description="Basic and acidic residues" evidence="1">
    <location>
        <begin position="173"/>
        <end position="184"/>
    </location>
</feature>
<reference evidence="2 3" key="1">
    <citation type="journal article" date="2020" name="J. Phycol.">
        <title>Comparative genome analysis reveals Cyanidiococcus gen. nov., a new extremophilic red algal genus sister to Cyanidioschyzon (Cyanidioschyzonaceae, Rhodophyta).</title>
        <authorList>
            <person name="Liu S.-L."/>
            <person name="Chiang Y.-R."/>
            <person name="Yoon H.S."/>
            <person name="Fu H.-Y."/>
        </authorList>
    </citation>
    <scope>NUCLEOTIDE SEQUENCE [LARGE SCALE GENOMIC DNA]</scope>
    <source>
        <strain evidence="2 3">THAL066</strain>
    </source>
</reference>
<feature type="compositionally biased region" description="Polar residues" evidence="1">
    <location>
        <begin position="99"/>
        <end position="112"/>
    </location>
</feature>
<protein>
    <submittedName>
        <fullName evidence="2">Uncharacterized protein</fullName>
    </submittedName>
</protein>
<dbReference type="Proteomes" id="UP000530660">
    <property type="component" value="Unassembled WGS sequence"/>
</dbReference>
<feature type="compositionally biased region" description="Basic and acidic residues" evidence="1">
    <location>
        <begin position="64"/>
        <end position="75"/>
    </location>
</feature>
<proteinExistence type="predicted"/>
<evidence type="ECO:0000256" key="1">
    <source>
        <dbReference type="SAM" id="MobiDB-lite"/>
    </source>
</evidence>
<feature type="compositionally biased region" description="Basic and acidic residues" evidence="1">
    <location>
        <begin position="137"/>
        <end position="147"/>
    </location>
</feature>
<feature type="compositionally biased region" description="Basic and acidic residues" evidence="1">
    <location>
        <begin position="154"/>
        <end position="163"/>
    </location>
</feature>
<comment type="caution">
    <text evidence="2">The sequence shown here is derived from an EMBL/GenBank/DDBJ whole genome shotgun (WGS) entry which is preliminary data.</text>
</comment>
<evidence type="ECO:0000313" key="3">
    <source>
        <dbReference type="Proteomes" id="UP000530660"/>
    </source>
</evidence>
<keyword evidence="3" id="KW-1185">Reference proteome</keyword>
<evidence type="ECO:0000313" key="2">
    <source>
        <dbReference type="EMBL" id="KAF6005510.1"/>
    </source>
</evidence>
<dbReference type="AlphaFoldDB" id="A0A7J7IRY4"/>
<sequence>MHPHGRVETGVLSPVLDPQPTRCVCGDDRPPLEPETTTHPILKAIRQSSLPSIPMETSDSGGKLSDKGKSLEPFKTRSGAYPLPEIRPTAPVELAPGGTSMSTHASVAQQIRMTRIPGTPRSSRHRSGQRNAVSGSETRDTRSRARPFDANCDPARRPHDASVDHQGLWSDSSSERFRQARALEVDDGCCSEGNEGEEATTPPRPRVSERCVGQCIDARS</sequence>
<feature type="compositionally biased region" description="Polar residues" evidence="1">
    <location>
        <begin position="48"/>
        <end position="60"/>
    </location>
</feature>
<dbReference type="EMBL" id="VWRR01000001">
    <property type="protein sequence ID" value="KAF6005510.1"/>
    <property type="molecule type" value="Genomic_DNA"/>
</dbReference>
<feature type="region of interest" description="Disordered" evidence="1">
    <location>
        <begin position="1"/>
        <end position="21"/>
    </location>
</feature>
<gene>
    <name evidence="2" type="ORF">F1559_005114</name>
</gene>
<feature type="region of interest" description="Disordered" evidence="1">
    <location>
        <begin position="48"/>
        <end position="207"/>
    </location>
</feature>
<name>A0A7J7IRY4_9RHOD</name>
<accession>A0A7J7IRY4</accession>